<dbReference type="GO" id="GO:0000976">
    <property type="term" value="F:transcription cis-regulatory region binding"/>
    <property type="evidence" value="ECO:0007669"/>
    <property type="project" value="TreeGrafter"/>
</dbReference>
<evidence type="ECO:0000259" key="4">
    <source>
        <dbReference type="PROSITE" id="PS50977"/>
    </source>
</evidence>
<comment type="caution">
    <text evidence="5">The sequence shown here is derived from an EMBL/GenBank/DDBJ whole genome shotgun (WGS) entry which is preliminary data.</text>
</comment>
<proteinExistence type="predicted"/>
<organism evidence="5 6">
    <name type="scientific">Chlorogloeopsis fritschii PCC 6912</name>
    <dbReference type="NCBI Taxonomy" id="211165"/>
    <lineage>
        <taxon>Bacteria</taxon>
        <taxon>Bacillati</taxon>
        <taxon>Cyanobacteriota</taxon>
        <taxon>Cyanophyceae</taxon>
        <taxon>Nostocales</taxon>
        <taxon>Chlorogloeopsidaceae</taxon>
        <taxon>Chlorogloeopsis</taxon>
    </lineage>
</organism>
<dbReference type="SUPFAM" id="SSF46689">
    <property type="entry name" value="Homeodomain-like"/>
    <property type="match status" value="1"/>
</dbReference>
<name>A0A3S1FMG0_CHLFR</name>
<dbReference type="InterPro" id="IPR001647">
    <property type="entry name" value="HTH_TetR"/>
</dbReference>
<dbReference type="PROSITE" id="PS01081">
    <property type="entry name" value="HTH_TETR_1"/>
    <property type="match status" value="1"/>
</dbReference>
<sequence>MIESMKISESRSKGGRPAKGTAKERMERLLNEATRVFLEYGYGLSSIDILAREAHVAKRTIYQHFGNKAELFGAVVHRLSDSVLAPFPNLSEDTRPIEQVLVAFAQQLITRVTSQEAIGLQRIVIGEASRFPELAKLYYDNGPARAIFALANYLQHQNELGVLELIDANIAAEQFLNMVLGELHRRVLLGVEPVPNSEQVKCRINSAVNLFLRGYGYGCNNTKE</sequence>
<dbReference type="InterPro" id="IPR050109">
    <property type="entry name" value="HTH-type_TetR-like_transc_reg"/>
</dbReference>
<dbReference type="Pfam" id="PF14246">
    <property type="entry name" value="TetR_C_7"/>
    <property type="match status" value="1"/>
</dbReference>
<reference evidence="5 6" key="1">
    <citation type="journal article" date="2019" name="Genome Biol. Evol.">
        <title>Day and night: Metabolic profiles and evolutionary relationships of six axenic non-marine cyanobacteria.</title>
        <authorList>
            <person name="Will S.E."/>
            <person name="Henke P."/>
            <person name="Boedeker C."/>
            <person name="Huang S."/>
            <person name="Brinkmann H."/>
            <person name="Rohde M."/>
            <person name="Jarek M."/>
            <person name="Friedl T."/>
            <person name="Seufert S."/>
            <person name="Schumacher M."/>
            <person name="Overmann J."/>
            <person name="Neumann-Schaal M."/>
            <person name="Petersen J."/>
        </authorList>
    </citation>
    <scope>NUCLEOTIDE SEQUENCE [LARGE SCALE GENOMIC DNA]</scope>
    <source>
        <strain evidence="5 6">PCC 6912</strain>
    </source>
</reference>
<evidence type="ECO:0000313" key="5">
    <source>
        <dbReference type="EMBL" id="RUR81706.1"/>
    </source>
</evidence>
<accession>A0A3S1FMG0</accession>
<dbReference type="PROSITE" id="PS50977">
    <property type="entry name" value="HTH_TETR_2"/>
    <property type="match status" value="1"/>
</dbReference>
<dbReference type="Gene3D" id="1.10.357.10">
    <property type="entry name" value="Tetracycline Repressor, domain 2"/>
    <property type="match status" value="1"/>
</dbReference>
<evidence type="ECO:0000256" key="1">
    <source>
        <dbReference type="ARBA" id="ARBA00023125"/>
    </source>
</evidence>
<dbReference type="Proteomes" id="UP000268857">
    <property type="component" value="Unassembled WGS sequence"/>
</dbReference>
<gene>
    <name evidence="5" type="ORF">PCC6912_25750</name>
</gene>
<dbReference type="InterPro" id="IPR023772">
    <property type="entry name" value="DNA-bd_HTH_TetR-type_CS"/>
</dbReference>
<dbReference type="Pfam" id="PF00440">
    <property type="entry name" value="TetR_N"/>
    <property type="match status" value="1"/>
</dbReference>
<dbReference type="SUPFAM" id="SSF48498">
    <property type="entry name" value="Tetracyclin repressor-like, C-terminal domain"/>
    <property type="match status" value="1"/>
</dbReference>
<dbReference type="PANTHER" id="PTHR30055">
    <property type="entry name" value="HTH-TYPE TRANSCRIPTIONAL REGULATOR RUTR"/>
    <property type="match status" value="1"/>
</dbReference>
<keyword evidence="6" id="KW-1185">Reference proteome</keyword>
<dbReference type="PANTHER" id="PTHR30055:SF146">
    <property type="entry name" value="HTH-TYPE TRANSCRIPTIONAL DUAL REGULATOR CECR"/>
    <property type="match status" value="1"/>
</dbReference>
<evidence type="ECO:0000256" key="3">
    <source>
        <dbReference type="SAM" id="MobiDB-lite"/>
    </source>
</evidence>
<feature type="domain" description="HTH tetR-type" evidence="4">
    <location>
        <begin position="23"/>
        <end position="83"/>
    </location>
</feature>
<protein>
    <submittedName>
        <fullName evidence="5">TetR family transcriptional regulator</fullName>
    </submittedName>
</protein>
<dbReference type="STRING" id="211165.GCA_000317285_04089"/>
<dbReference type="AlphaFoldDB" id="A0A3S1FMG0"/>
<dbReference type="GO" id="GO:0003700">
    <property type="term" value="F:DNA-binding transcription factor activity"/>
    <property type="evidence" value="ECO:0007669"/>
    <property type="project" value="TreeGrafter"/>
</dbReference>
<dbReference type="InterPro" id="IPR009057">
    <property type="entry name" value="Homeodomain-like_sf"/>
</dbReference>
<evidence type="ECO:0000256" key="2">
    <source>
        <dbReference type="PROSITE-ProRule" id="PRU00335"/>
    </source>
</evidence>
<dbReference type="InterPro" id="IPR036271">
    <property type="entry name" value="Tet_transcr_reg_TetR-rel_C_sf"/>
</dbReference>
<keyword evidence="1 2" id="KW-0238">DNA-binding</keyword>
<feature type="compositionally biased region" description="Basic and acidic residues" evidence="3">
    <location>
        <begin position="1"/>
        <end position="12"/>
    </location>
</feature>
<feature type="DNA-binding region" description="H-T-H motif" evidence="2">
    <location>
        <begin position="46"/>
        <end position="65"/>
    </location>
</feature>
<dbReference type="EMBL" id="RSCJ01000009">
    <property type="protein sequence ID" value="RUR81706.1"/>
    <property type="molecule type" value="Genomic_DNA"/>
</dbReference>
<feature type="region of interest" description="Disordered" evidence="3">
    <location>
        <begin position="1"/>
        <end position="23"/>
    </location>
</feature>
<dbReference type="PRINTS" id="PR00455">
    <property type="entry name" value="HTHTETR"/>
</dbReference>
<evidence type="ECO:0000313" key="6">
    <source>
        <dbReference type="Proteomes" id="UP000268857"/>
    </source>
</evidence>
<dbReference type="InterPro" id="IPR039536">
    <property type="entry name" value="TetR_C_Proteobacteria"/>
</dbReference>